<keyword evidence="3" id="KW-0436">Ligase</keyword>
<evidence type="ECO:0000259" key="1">
    <source>
        <dbReference type="Pfam" id="PF09414"/>
    </source>
</evidence>
<dbReference type="SUPFAM" id="SSF56091">
    <property type="entry name" value="DNA ligase/mRNA capping enzyme, catalytic domain"/>
    <property type="match status" value="1"/>
</dbReference>
<sequence>MFHKWRSIENYERIDKELLEDSQCDFFYVTEKLDGCNVCICNKREVIDELNWHESWVVRSRNGGDFSENADVKVAMKKIEPFLDFIRDTLRYDWNRDFREIVIYGELINSKLLHRIWYGDKTPQIRLFGLSYLYPTLERWIDSTIEGLFRYARWYESTTNLDTQQYFVPIIGEKNPFCGNRAISRLYEIDIDKLPKKSKLSVDGSLEGYVLHNIDWKGCKTLPFIKWKTKEFSECIEGYSSRRSAEVTDQEREIGRIQKDFARYFTLNRAYSVLSKHSDVSIKDLSALCREFFDDAKEDYLKDHPELVGHPDEKKMFKGSSSAFLLLKEAMKNVQQ</sequence>
<feature type="domain" description="RNA ligase 2 C-terminal" evidence="2">
    <location>
        <begin position="250"/>
        <end position="305"/>
    </location>
</feature>
<reference evidence="3" key="1">
    <citation type="journal article" date="2021" name="Proc. Natl. Acad. Sci. U.S.A.">
        <title>A Catalog of Tens of Thousands of Viruses from Human Metagenomes Reveals Hidden Associations with Chronic Diseases.</title>
        <authorList>
            <person name="Tisza M.J."/>
            <person name="Buck C.B."/>
        </authorList>
    </citation>
    <scope>NUCLEOTIDE SEQUENCE</scope>
    <source>
        <strain evidence="3">CtmpG14</strain>
    </source>
</reference>
<organism evidence="3">
    <name type="scientific">Siphoviridae sp. ctmpG14</name>
    <dbReference type="NCBI Taxonomy" id="2825654"/>
    <lineage>
        <taxon>Viruses</taxon>
        <taxon>Duplodnaviria</taxon>
        <taxon>Heunggongvirae</taxon>
        <taxon>Uroviricota</taxon>
        <taxon>Caudoviricetes</taxon>
    </lineage>
</organism>
<name>A0A8S5PBW0_9CAUD</name>
<dbReference type="Gene3D" id="1.10.10.1810">
    <property type="entry name" value="RNA ligase"/>
    <property type="match status" value="1"/>
</dbReference>
<dbReference type="InterPro" id="IPR040609">
    <property type="entry name" value="Rnl2_C"/>
</dbReference>
<dbReference type="GO" id="GO:0016874">
    <property type="term" value="F:ligase activity"/>
    <property type="evidence" value="ECO:0007669"/>
    <property type="project" value="UniProtKB-KW"/>
</dbReference>
<protein>
    <submittedName>
        <fullName evidence="3">RNA ligase 2</fullName>
    </submittedName>
</protein>
<evidence type="ECO:0000313" key="3">
    <source>
        <dbReference type="EMBL" id="DAE04168.1"/>
    </source>
</evidence>
<dbReference type="EMBL" id="BK015384">
    <property type="protein sequence ID" value="DAE04168.1"/>
    <property type="molecule type" value="Genomic_DNA"/>
</dbReference>
<dbReference type="InterPro" id="IPR021122">
    <property type="entry name" value="RNA_ligase_dom_REL/Rnl2"/>
</dbReference>
<dbReference type="InterPro" id="IPR041948">
    <property type="entry name" value="Rnl1/2_C_sf"/>
</dbReference>
<dbReference type="Pfam" id="PF18043">
    <property type="entry name" value="T4_Rnl2_C"/>
    <property type="match status" value="1"/>
</dbReference>
<evidence type="ECO:0000259" key="2">
    <source>
        <dbReference type="Pfam" id="PF18043"/>
    </source>
</evidence>
<feature type="domain" description="RNA ligase" evidence="1">
    <location>
        <begin position="27"/>
        <end position="147"/>
    </location>
</feature>
<proteinExistence type="predicted"/>
<accession>A0A8S5PBW0</accession>
<dbReference type="Pfam" id="PF09414">
    <property type="entry name" value="RNA_ligase"/>
    <property type="match status" value="1"/>
</dbReference>